<dbReference type="AlphaFoldDB" id="A0A1W1XZA3"/>
<accession>A0A1W1XZA3</accession>
<dbReference type="OrthoDB" id="1938186at2"/>
<dbReference type="EMBL" id="FWXH01000039">
    <property type="protein sequence ID" value="SMC29246.1"/>
    <property type="molecule type" value="Genomic_DNA"/>
</dbReference>
<keyword evidence="1" id="KW-1133">Transmembrane helix</keyword>
<evidence type="ECO:0000256" key="1">
    <source>
        <dbReference type="SAM" id="Phobius"/>
    </source>
</evidence>
<dbReference type="Proteomes" id="UP000192468">
    <property type="component" value="Unassembled WGS sequence"/>
</dbReference>
<keyword evidence="3" id="KW-1185">Reference proteome</keyword>
<keyword evidence="1" id="KW-0472">Membrane</keyword>
<evidence type="ECO:0000313" key="3">
    <source>
        <dbReference type="Proteomes" id="UP000192468"/>
    </source>
</evidence>
<protein>
    <submittedName>
        <fullName evidence="2">Uncharacterized protein</fullName>
    </submittedName>
</protein>
<gene>
    <name evidence="2" type="ORF">SAMN02745134_03813</name>
</gene>
<dbReference type="STRING" id="1121291.SAMN02745134_03813"/>
<sequence length="333" mass="38625">MLDTKFKKIAILSATITFTIFVLIFMIFNIFVLNQYYKCRNQLSTYVNKINKINEINYSIVNGQTINVKNAKSFLPKAINSLSNLNADIKNYHTDNKYNDVFINLRNGVSFNTLMYKQLLAIINNPNSSDVNISLKNLMVYKNKCNSFYNKIQSQNNSFRLPKQNDTLLNNTSNYISLLANKKKDDEIVSTQNLEFQNNLQNVLDKFSTIKCNLYYYVECARKNKMTYSDVLSKDTKNQNSLNDLIEEFSAINIPEDKISIYNDFKKVLDDYNSYLKSFALSVKKEEKQISNSDDNSDLSDLYKDCNSKLTNMNKDFSSLKDNFNKIINDNSK</sequence>
<proteinExistence type="predicted"/>
<evidence type="ECO:0000313" key="2">
    <source>
        <dbReference type="EMBL" id="SMC29246.1"/>
    </source>
</evidence>
<dbReference type="RefSeq" id="WP_084117786.1">
    <property type="nucleotide sequence ID" value="NZ_FWXH01000039.1"/>
</dbReference>
<name>A0A1W1XZA3_9CLOT</name>
<organism evidence="2 3">
    <name type="scientific">Clostridium acidisoli DSM 12555</name>
    <dbReference type="NCBI Taxonomy" id="1121291"/>
    <lineage>
        <taxon>Bacteria</taxon>
        <taxon>Bacillati</taxon>
        <taxon>Bacillota</taxon>
        <taxon>Clostridia</taxon>
        <taxon>Eubacteriales</taxon>
        <taxon>Clostridiaceae</taxon>
        <taxon>Clostridium</taxon>
    </lineage>
</organism>
<keyword evidence="1" id="KW-0812">Transmembrane</keyword>
<reference evidence="2 3" key="1">
    <citation type="submission" date="2017-04" db="EMBL/GenBank/DDBJ databases">
        <authorList>
            <person name="Afonso C.L."/>
            <person name="Miller P.J."/>
            <person name="Scott M.A."/>
            <person name="Spackman E."/>
            <person name="Goraichik I."/>
            <person name="Dimitrov K.M."/>
            <person name="Suarez D.L."/>
            <person name="Swayne D.E."/>
        </authorList>
    </citation>
    <scope>NUCLEOTIDE SEQUENCE [LARGE SCALE GENOMIC DNA]</scope>
    <source>
        <strain evidence="2 3">DSM 12555</strain>
    </source>
</reference>
<feature type="transmembrane region" description="Helical" evidence="1">
    <location>
        <begin position="9"/>
        <end position="33"/>
    </location>
</feature>